<dbReference type="Proteomes" id="UP000464751">
    <property type="component" value="Chromosome"/>
</dbReference>
<evidence type="ECO:0000256" key="1">
    <source>
        <dbReference type="SAM" id="MobiDB-lite"/>
    </source>
</evidence>
<feature type="compositionally biased region" description="Basic and acidic residues" evidence="1">
    <location>
        <begin position="47"/>
        <end position="71"/>
    </location>
</feature>
<dbReference type="KEGG" id="apra:G3A50_19340"/>
<dbReference type="EMBL" id="CP048630">
    <property type="protein sequence ID" value="QIB36377.1"/>
    <property type="molecule type" value="Genomic_DNA"/>
</dbReference>
<dbReference type="Pfam" id="PF10691">
    <property type="entry name" value="DUF2497"/>
    <property type="match status" value="1"/>
</dbReference>
<proteinExistence type="predicted"/>
<evidence type="ECO:0000313" key="2">
    <source>
        <dbReference type="EMBL" id="QIB36377.1"/>
    </source>
</evidence>
<organism evidence="2 3">
    <name type="scientific">Ancylobacter pratisalsi</name>
    <dbReference type="NCBI Taxonomy" id="1745854"/>
    <lineage>
        <taxon>Bacteria</taxon>
        <taxon>Pseudomonadati</taxon>
        <taxon>Pseudomonadota</taxon>
        <taxon>Alphaproteobacteria</taxon>
        <taxon>Hyphomicrobiales</taxon>
        <taxon>Xanthobacteraceae</taxon>
        <taxon>Ancylobacter</taxon>
    </lineage>
</organism>
<reference evidence="2 3" key="1">
    <citation type="submission" date="2020-02" db="EMBL/GenBank/DDBJ databases">
        <authorList>
            <person name="Li G."/>
        </authorList>
    </citation>
    <scope>NUCLEOTIDE SEQUENCE [LARGE SCALE GENOMIC DNA]</scope>
    <source>
        <strain evidence="2 3">DSM 102029</strain>
    </source>
</reference>
<name>A0A6P1YS74_9HYPH</name>
<gene>
    <name evidence="2" type="ORF">G3A50_19340</name>
</gene>
<protein>
    <submittedName>
        <fullName evidence="2">DUF2497 domain-containing protein</fullName>
    </submittedName>
</protein>
<feature type="region of interest" description="Disordered" evidence="1">
    <location>
        <begin position="1"/>
        <end position="103"/>
    </location>
</feature>
<keyword evidence="3" id="KW-1185">Reference proteome</keyword>
<sequence length="176" mass="18791">MASQEAAVTPDSLEAESAAADGFEARTTTEAADMQVNAKPTAVQRPAAEHAEERRPMEARPVDARSPETRAVEAGAPFPRTSEPRLSAPLRTAQEAGPVAPLDPVRERLVSGATNSAVSAAFGSLARTVASNSRTVDDLVAEAIRPMLKDWLDENLPTLVERLVRAEIERVARQGQ</sequence>
<accession>A0A6P1YS74</accession>
<dbReference type="InterPro" id="IPR019632">
    <property type="entry name" value="DUF2497"/>
</dbReference>
<dbReference type="AlphaFoldDB" id="A0A6P1YS74"/>
<evidence type="ECO:0000313" key="3">
    <source>
        <dbReference type="Proteomes" id="UP000464751"/>
    </source>
</evidence>